<feature type="domain" description="Transglycosylase SLT" evidence="2">
    <location>
        <begin position="27"/>
        <end position="172"/>
    </location>
</feature>
<organism evidence="3 4">
    <name type="scientific">Sulfurospirillum cavolei</name>
    <dbReference type="NCBI Taxonomy" id="366522"/>
    <lineage>
        <taxon>Bacteria</taxon>
        <taxon>Pseudomonadati</taxon>
        <taxon>Campylobacterota</taxon>
        <taxon>Epsilonproteobacteria</taxon>
        <taxon>Campylobacterales</taxon>
        <taxon>Sulfurospirillaceae</taxon>
        <taxon>Sulfurospirillum</taxon>
    </lineage>
</organism>
<dbReference type="InterPro" id="IPR023346">
    <property type="entry name" value="Lysozyme-like_dom_sf"/>
</dbReference>
<evidence type="ECO:0000259" key="2">
    <source>
        <dbReference type="Pfam" id="PF01464"/>
    </source>
</evidence>
<dbReference type="STRING" id="366522.GCA_001548055_00359"/>
<dbReference type="SUPFAM" id="SSF53955">
    <property type="entry name" value="Lysozyme-like"/>
    <property type="match status" value="1"/>
</dbReference>
<keyword evidence="1" id="KW-0732">Signal</keyword>
<dbReference type="Gene3D" id="1.10.530.10">
    <property type="match status" value="1"/>
</dbReference>
<comment type="caution">
    <text evidence="3">The sequence shown here is derived from an EMBL/GenBank/DDBJ whole genome shotgun (WGS) entry which is preliminary data.</text>
</comment>
<dbReference type="Pfam" id="PF01464">
    <property type="entry name" value="SLT"/>
    <property type="match status" value="1"/>
</dbReference>
<protein>
    <submittedName>
        <fullName evidence="3">Lytic transglycosylase</fullName>
    </submittedName>
</protein>
<dbReference type="InterPro" id="IPR008258">
    <property type="entry name" value="Transglycosylase_SLT_dom_1"/>
</dbReference>
<evidence type="ECO:0000313" key="4">
    <source>
        <dbReference type="Proteomes" id="UP000231638"/>
    </source>
</evidence>
<dbReference type="CDD" id="cd13400">
    <property type="entry name" value="LT_IagB-like"/>
    <property type="match status" value="1"/>
</dbReference>
<dbReference type="Proteomes" id="UP000231638">
    <property type="component" value="Unassembled WGS sequence"/>
</dbReference>
<proteinExistence type="predicted"/>
<reference evidence="3 4" key="1">
    <citation type="journal article" date="2017" name="Front. Microbiol.">
        <title>Comparative Genomic Analysis of the Class Epsilonproteobacteria and Proposed Reclassification to Epsilonbacteraeota (phyl. nov.).</title>
        <authorList>
            <person name="Waite D.W."/>
            <person name="Vanwonterghem I."/>
            <person name="Rinke C."/>
            <person name="Parks D.H."/>
            <person name="Zhang Y."/>
            <person name="Takai K."/>
            <person name="Sievert S.M."/>
            <person name="Simon J."/>
            <person name="Campbell B.J."/>
            <person name="Hanson T.E."/>
            <person name="Woyke T."/>
            <person name="Klotz M.G."/>
            <person name="Hugenholtz P."/>
        </authorList>
    </citation>
    <scope>NUCLEOTIDE SEQUENCE [LARGE SCALE GENOMIC DNA]</scope>
    <source>
        <strain evidence="3">UBA11420</strain>
    </source>
</reference>
<dbReference type="AlphaFoldDB" id="A0A2D3WIS1"/>
<evidence type="ECO:0000256" key="1">
    <source>
        <dbReference type="SAM" id="SignalP"/>
    </source>
</evidence>
<feature type="signal peptide" evidence="1">
    <location>
        <begin position="1"/>
        <end position="17"/>
    </location>
</feature>
<sequence>MVRHIMFVLFFPLFLWAAQANQSENIWVKVGQIYGIEPRLLYSIAKVESDLDRYVVAFSASKMTPKQAQELQAFLKQKGIESKQYSQVIAIKSKNKYEASHVVHFLYTRNYPRFDMGIMQINSIHKPLLDKANISLYDLFDPKINIQVGAYILATCFERHKNTKDAINAYNGKIDDNPYSAKVFKEFKKLYSSYQSGKTQLYYRNPS</sequence>
<feature type="chain" id="PRO_5013716490" evidence="1">
    <location>
        <begin position="18"/>
        <end position="207"/>
    </location>
</feature>
<accession>A0A2D3WIS1</accession>
<name>A0A2D3WIS1_9BACT</name>
<gene>
    <name evidence="3" type="ORF">CFH80_04930</name>
</gene>
<dbReference type="EMBL" id="DLUG01000134">
    <property type="protein sequence ID" value="DAB36423.1"/>
    <property type="molecule type" value="Genomic_DNA"/>
</dbReference>
<evidence type="ECO:0000313" key="3">
    <source>
        <dbReference type="EMBL" id="DAB36423.1"/>
    </source>
</evidence>